<reference evidence="2 3" key="1">
    <citation type="journal article" date="2019" name="Nat. Microbiol.">
        <title>Wide diversity of methane and short-chain alkane metabolisms in uncultured archaea.</title>
        <authorList>
            <person name="Borrel G."/>
            <person name="Adam P.S."/>
            <person name="McKay L.J."/>
            <person name="Chen L.X."/>
            <person name="Sierra-Garcia I.N."/>
            <person name="Sieber C.M."/>
            <person name="Letourneur Q."/>
            <person name="Ghozlane A."/>
            <person name="Andersen G.L."/>
            <person name="Li W.J."/>
            <person name="Hallam S.J."/>
            <person name="Muyzer G."/>
            <person name="de Oliveira V.M."/>
            <person name="Inskeep W.P."/>
            <person name="Banfield J.F."/>
            <person name="Gribaldo S."/>
        </authorList>
    </citation>
    <scope>NUCLEOTIDE SEQUENCE [LARGE SCALE GENOMIC DNA]</scope>
    <source>
        <strain evidence="2">NM1b</strain>
    </source>
</reference>
<dbReference type="EMBL" id="RXIL01000072">
    <property type="protein sequence ID" value="RZN69651.1"/>
    <property type="molecule type" value="Genomic_DNA"/>
</dbReference>
<name>A0A520KWT2_9EURY</name>
<dbReference type="InterPro" id="IPR036412">
    <property type="entry name" value="HAD-like_sf"/>
</dbReference>
<organism evidence="2 3">
    <name type="scientific">Candidatus Methanolliviera hydrocarbonicum</name>
    <dbReference type="NCBI Taxonomy" id="2491085"/>
    <lineage>
        <taxon>Archaea</taxon>
        <taxon>Methanobacteriati</taxon>
        <taxon>Methanobacteriota</taxon>
        <taxon>Candidatus Methanoliparia</taxon>
        <taxon>Candidatus Methanoliparales</taxon>
        <taxon>Candidatus Methanollivieraceae</taxon>
        <taxon>Candidatus Methanolliviera</taxon>
    </lineage>
</organism>
<dbReference type="GO" id="GO:0016020">
    <property type="term" value="C:membrane"/>
    <property type="evidence" value="ECO:0007669"/>
    <property type="project" value="TreeGrafter"/>
</dbReference>
<accession>A0A520KWT2</accession>
<dbReference type="Gene3D" id="3.40.50.1000">
    <property type="entry name" value="HAD superfamily/HAD-like"/>
    <property type="match status" value="1"/>
</dbReference>
<dbReference type="InterPro" id="IPR023214">
    <property type="entry name" value="HAD_sf"/>
</dbReference>
<evidence type="ECO:0000313" key="3">
    <source>
        <dbReference type="Proteomes" id="UP000320766"/>
    </source>
</evidence>
<dbReference type="Pfam" id="PF00702">
    <property type="entry name" value="Hydrolase"/>
    <property type="match status" value="1"/>
</dbReference>
<sequence length="270" mass="30578">MRIKAIVFDSAGTLVNVFRVIKDLDTEEYIYDTPSTYLVSEKNSRVLVAINEDLKTVFLEEGNELISSSNFDFEISCSVPSIDKKDVFKSIKRDKRAKIFEIKDVIEKNLSTTKSKKSYYGFGLILDILLKEKTITHVLSTSGDHFDNVPTLLEKLKKDFDIYIATGDTKKSAKKLAETLGVEEEMIFPLATPKIKEDIINELKEHYESVTMVGDGINDLLAFKASDLSILSTQQKQKIPEILVESVDYVVDDLLDILKISDFQLAFKNL</sequence>
<proteinExistence type="predicted"/>
<dbReference type="GO" id="GO:0016787">
    <property type="term" value="F:hydrolase activity"/>
    <property type="evidence" value="ECO:0007669"/>
    <property type="project" value="UniProtKB-KW"/>
</dbReference>
<evidence type="ECO:0000313" key="2">
    <source>
        <dbReference type="EMBL" id="RZN69651.1"/>
    </source>
</evidence>
<dbReference type="GO" id="GO:0055070">
    <property type="term" value="P:copper ion homeostasis"/>
    <property type="evidence" value="ECO:0007669"/>
    <property type="project" value="TreeGrafter"/>
</dbReference>
<dbReference type="AlphaFoldDB" id="A0A520KWT2"/>
<comment type="caution">
    <text evidence="2">The sequence shown here is derived from an EMBL/GenBank/DDBJ whole genome shotgun (WGS) entry which is preliminary data.</text>
</comment>
<dbReference type="SUPFAM" id="SSF56784">
    <property type="entry name" value="HAD-like"/>
    <property type="match status" value="1"/>
</dbReference>
<dbReference type="PANTHER" id="PTHR43520:SF8">
    <property type="entry name" value="P-TYPE CU(+) TRANSPORTER"/>
    <property type="match status" value="1"/>
</dbReference>
<dbReference type="Proteomes" id="UP000320766">
    <property type="component" value="Unassembled WGS sequence"/>
</dbReference>
<keyword evidence="2" id="KW-0378">Hydrolase</keyword>
<dbReference type="PANTHER" id="PTHR43520">
    <property type="entry name" value="ATP7, ISOFORM B"/>
    <property type="match status" value="1"/>
</dbReference>
<dbReference type="GO" id="GO:0043682">
    <property type="term" value="F:P-type divalent copper transporter activity"/>
    <property type="evidence" value="ECO:0007669"/>
    <property type="project" value="TreeGrafter"/>
</dbReference>
<protein>
    <submittedName>
        <fullName evidence="2">HAD family hydrolase</fullName>
    </submittedName>
</protein>
<dbReference type="GO" id="GO:0005507">
    <property type="term" value="F:copper ion binding"/>
    <property type="evidence" value="ECO:0007669"/>
    <property type="project" value="TreeGrafter"/>
</dbReference>
<evidence type="ECO:0000256" key="1">
    <source>
        <dbReference type="ARBA" id="ARBA00022967"/>
    </source>
</evidence>
<keyword evidence="1" id="KW-1278">Translocase</keyword>
<gene>
    <name evidence="2" type="ORF">EF807_04330</name>
</gene>